<dbReference type="InterPro" id="IPR005503">
    <property type="entry name" value="FliL"/>
</dbReference>
<dbReference type="EMBL" id="JBHSWE010000001">
    <property type="protein sequence ID" value="MFC6670841.1"/>
    <property type="molecule type" value="Genomic_DNA"/>
</dbReference>
<sequence length="131" mass="14708">MVRNWVLGVLLALWLPLGALADESAEDYVNYIELKPFIANFSSEGTLRFVKCEITIQVSSPEAHHAVNYHLPHIRNDIVFLLSAQTEEQLATVEAQQTLAHEALERVQTILVAEEGEAFVTDLFFTSLVIQ</sequence>
<evidence type="ECO:0000256" key="9">
    <source>
        <dbReference type="ARBA" id="ARBA00023136"/>
    </source>
</evidence>
<dbReference type="Proteomes" id="UP001596422">
    <property type="component" value="Unassembled WGS sequence"/>
</dbReference>
<comment type="function">
    <text evidence="1 10">Controls the rotational direction of flagella during chemotaxis.</text>
</comment>
<evidence type="ECO:0000313" key="12">
    <source>
        <dbReference type="EMBL" id="MFC6670841.1"/>
    </source>
</evidence>
<keyword evidence="4" id="KW-1003">Cell membrane</keyword>
<keyword evidence="6" id="KW-0812">Transmembrane</keyword>
<dbReference type="RefSeq" id="WP_379909346.1">
    <property type="nucleotide sequence ID" value="NZ_JBHSWE010000001.1"/>
</dbReference>
<evidence type="ECO:0000256" key="2">
    <source>
        <dbReference type="ARBA" id="ARBA00004162"/>
    </source>
</evidence>
<organism evidence="12 13">
    <name type="scientific">Marinobacterium aestuariivivens</name>
    <dbReference type="NCBI Taxonomy" id="1698799"/>
    <lineage>
        <taxon>Bacteria</taxon>
        <taxon>Pseudomonadati</taxon>
        <taxon>Pseudomonadota</taxon>
        <taxon>Gammaproteobacteria</taxon>
        <taxon>Oceanospirillales</taxon>
        <taxon>Oceanospirillaceae</taxon>
        <taxon>Marinobacterium</taxon>
    </lineage>
</organism>
<evidence type="ECO:0000256" key="4">
    <source>
        <dbReference type="ARBA" id="ARBA00022475"/>
    </source>
</evidence>
<evidence type="ECO:0000256" key="1">
    <source>
        <dbReference type="ARBA" id="ARBA00002254"/>
    </source>
</evidence>
<feature type="signal peptide" evidence="11">
    <location>
        <begin position="1"/>
        <end position="21"/>
    </location>
</feature>
<feature type="chain" id="PRO_5045299514" description="Flagellar protein FliL" evidence="11">
    <location>
        <begin position="22"/>
        <end position="131"/>
    </location>
</feature>
<evidence type="ECO:0000256" key="5">
    <source>
        <dbReference type="ARBA" id="ARBA00022500"/>
    </source>
</evidence>
<gene>
    <name evidence="12" type="primary">fliL</name>
    <name evidence="12" type="ORF">ACFQDL_12760</name>
</gene>
<keyword evidence="7 10" id="KW-0283">Flagellar rotation</keyword>
<keyword evidence="10" id="KW-0997">Cell inner membrane</keyword>
<dbReference type="PANTHER" id="PTHR35091:SF2">
    <property type="entry name" value="FLAGELLAR PROTEIN FLIL"/>
    <property type="match status" value="1"/>
</dbReference>
<keyword evidence="13" id="KW-1185">Reference proteome</keyword>
<keyword evidence="11" id="KW-0732">Signal</keyword>
<evidence type="ECO:0000256" key="7">
    <source>
        <dbReference type="ARBA" id="ARBA00022779"/>
    </source>
</evidence>
<keyword evidence="12" id="KW-0966">Cell projection</keyword>
<keyword evidence="8" id="KW-1133">Transmembrane helix</keyword>
<dbReference type="Pfam" id="PF03748">
    <property type="entry name" value="FliL"/>
    <property type="match status" value="1"/>
</dbReference>
<evidence type="ECO:0000256" key="8">
    <source>
        <dbReference type="ARBA" id="ARBA00022989"/>
    </source>
</evidence>
<keyword evidence="12" id="KW-0282">Flagellum</keyword>
<evidence type="ECO:0000256" key="10">
    <source>
        <dbReference type="RuleBase" id="RU364125"/>
    </source>
</evidence>
<accession>A0ABW2A063</accession>
<name>A0ABW2A063_9GAMM</name>
<evidence type="ECO:0000256" key="3">
    <source>
        <dbReference type="ARBA" id="ARBA00008281"/>
    </source>
</evidence>
<comment type="subcellular location">
    <subcellularLocation>
        <location evidence="10">Cell inner membrane</location>
    </subcellularLocation>
    <subcellularLocation>
        <location evidence="2">Cell membrane</location>
        <topology evidence="2">Single-pass membrane protein</topology>
    </subcellularLocation>
</comment>
<comment type="caution">
    <text evidence="12">The sequence shown here is derived from an EMBL/GenBank/DDBJ whole genome shotgun (WGS) entry which is preliminary data.</text>
</comment>
<evidence type="ECO:0000256" key="11">
    <source>
        <dbReference type="SAM" id="SignalP"/>
    </source>
</evidence>
<keyword evidence="9 10" id="KW-0472">Membrane</keyword>
<keyword evidence="12" id="KW-0969">Cilium</keyword>
<comment type="similarity">
    <text evidence="3 10">Belongs to the FliL family.</text>
</comment>
<evidence type="ECO:0000256" key="6">
    <source>
        <dbReference type="ARBA" id="ARBA00022692"/>
    </source>
</evidence>
<proteinExistence type="inferred from homology"/>
<protein>
    <recommendedName>
        <fullName evidence="10">Flagellar protein FliL</fullName>
    </recommendedName>
</protein>
<evidence type="ECO:0000313" key="13">
    <source>
        <dbReference type="Proteomes" id="UP001596422"/>
    </source>
</evidence>
<dbReference type="PANTHER" id="PTHR35091">
    <property type="entry name" value="FLAGELLAR PROTEIN FLIL"/>
    <property type="match status" value="1"/>
</dbReference>
<keyword evidence="5 10" id="KW-0145">Chemotaxis</keyword>
<reference evidence="13" key="1">
    <citation type="journal article" date="2019" name="Int. J. Syst. Evol. Microbiol.">
        <title>The Global Catalogue of Microorganisms (GCM) 10K type strain sequencing project: providing services to taxonomists for standard genome sequencing and annotation.</title>
        <authorList>
            <consortium name="The Broad Institute Genomics Platform"/>
            <consortium name="The Broad Institute Genome Sequencing Center for Infectious Disease"/>
            <person name="Wu L."/>
            <person name="Ma J."/>
        </authorList>
    </citation>
    <scope>NUCLEOTIDE SEQUENCE [LARGE SCALE GENOMIC DNA]</scope>
    <source>
        <strain evidence="13">NBRC 111756</strain>
    </source>
</reference>